<name>A0A834KNN8_VESGE</name>
<proteinExistence type="predicted"/>
<dbReference type="AlphaFoldDB" id="A0A834KNN8"/>
<accession>A0A834KNN8</accession>
<evidence type="ECO:0000256" key="1">
    <source>
        <dbReference type="SAM" id="MobiDB-lite"/>
    </source>
</evidence>
<comment type="caution">
    <text evidence="2">The sequence shown here is derived from an EMBL/GenBank/DDBJ whole genome shotgun (WGS) entry which is preliminary data.</text>
</comment>
<gene>
    <name evidence="2" type="ORF">HZH68_004341</name>
</gene>
<dbReference type="Proteomes" id="UP000617340">
    <property type="component" value="Unassembled WGS sequence"/>
</dbReference>
<feature type="region of interest" description="Disordered" evidence="1">
    <location>
        <begin position="30"/>
        <end position="65"/>
    </location>
</feature>
<protein>
    <submittedName>
        <fullName evidence="2">Uncharacterized protein</fullName>
    </submittedName>
</protein>
<sequence length="98" mass="11072">MNRASETDREIGVNRKGSNYFKNDRVSRLSSGVAARRDVEGNRRRKPLQEASAGSGLRKDSVNKSPVIRKNVPTVRNCRWAGGDRPVHFLRYASVKIF</sequence>
<evidence type="ECO:0000313" key="3">
    <source>
        <dbReference type="Proteomes" id="UP000617340"/>
    </source>
</evidence>
<evidence type="ECO:0000313" key="2">
    <source>
        <dbReference type="EMBL" id="KAF7409960.1"/>
    </source>
</evidence>
<organism evidence="2 3">
    <name type="scientific">Vespula germanica</name>
    <name type="common">German yellow jacket</name>
    <name type="synonym">Paravespula germanica</name>
    <dbReference type="NCBI Taxonomy" id="30212"/>
    <lineage>
        <taxon>Eukaryota</taxon>
        <taxon>Metazoa</taxon>
        <taxon>Ecdysozoa</taxon>
        <taxon>Arthropoda</taxon>
        <taxon>Hexapoda</taxon>
        <taxon>Insecta</taxon>
        <taxon>Pterygota</taxon>
        <taxon>Neoptera</taxon>
        <taxon>Endopterygota</taxon>
        <taxon>Hymenoptera</taxon>
        <taxon>Apocrita</taxon>
        <taxon>Aculeata</taxon>
        <taxon>Vespoidea</taxon>
        <taxon>Vespidae</taxon>
        <taxon>Vespinae</taxon>
        <taxon>Vespula</taxon>
    </lineage>
</organism>
<reference evidence="2" key="1">
    <citation type="journal article" date="2020" name="G3 (Bethesda)">
        <title>High-Quality Assemblies for Three Invasive Social Wasps from the &lt;i&gt;Vespula&lt;/i&gt; Genus.</title>
        <authorList>
            <person name="Harrop T.W.R."/>
            <person name="Guhlin J."/>
            <person name="McLaughlin G.M."/>
            <person name="Permina E."/>
            <person name="Stockwell P."/>
            <person name="Gilligan J."/>
            <person name="Le Lec M.F."/>
            <person name="Gruber M.A.M."/>
            <person name="Quinn O."/>
            <person name="Lovegrove M."/>
            <person name="Duncan E.J."/>
            <person name="Remnant E.J."/>
            <person name="Van Eeckhoven J."/>
            <person name="Graham B."/>
            <person name="Knapp R.A."/>
            <person name="Langford K.W."/>
            <person name="Kronenberg Z."/>
            <person name="Press M.O."/>
            <person name="Eacker S.M."/>
            <person name="Wilson-Rankin E.E."/>
            <person name="Purcell J."/>
            <person name="Lester P.J."/>
            <person name="Dearden P.K."/>
        </authorList>
    </citation>
    <scope>NUCLEOTIDE SEQUENCE</scope>
    <source>
        <strain evidence="2">Linc-1</strain>
    </source>
</reference>
<keyword evidence="3" id="KW-1185">Reference proteome</keyword>
<dbReference type="EMBL" id="JACSDZ010000003">
    <property type="protein sequence ID" value="KAF7409960.1"/>
    <property type="molecule type" value="Genomic_DNA"/>
</dbReference>